<name>A0A914KU23_MELIC</name>
<dbReference type="AlphaFoldDB" id="A0A914KU23"/>
<reference evidence="3" key="1">
    <citation type="submission" date="2022-11" db="UniProtKB">
        <authorList>
            <consortium name="WormBaseParasite"/>
        </authorList>
    </citation>
    <scope>IDENTIFICATION</scope>
</reference>
<sequence length="151" mass="18056">MCFSFLSLLYTRCSIPPPFPFHSLHFALQFILLPHPFPFLLLFILNLNFLFLFYPLFPPIFLIFPYLFLILPLITLHYFNSLPFKISLPISTLPKTFITQMTFFHTEILSTFFSHFQHSPFIFSPHISLPFYHLISFYPLLYLSLLLFYET</sequence>
<dbReference type="WBParaSite" id="Minc3s00117g05082">
    <property type="protein sequence ID" value="Minc3s00117g05082"/>
    <property type="gene ID" value="Minc3s00117g05082"/>
</dbReference>
<dbReference type="Proteomes" id="UP000887563">
    <property type="component" value="Unplaced"/>
</dbReference>
<feature type="transmembrane region" description="Helical" evidence="1">
    <location>
        <begin position="131"/>
        <end position="149"/>
    </location>
</feature>
<evidence type="ECO:0000313" key="3">
    <source>
        <dbReference type="WBParaSite" id="Minc3s00117g05082"/>
    </source>
</evidence>
<organism evidence="2 3">
    <name type="scientific">Meloidogyne incognita</name>
    <name type="common">Southern root-knot nematode worm</name>
    <name type="synonym">Oxyuris incognita</name>
    <dbReference type="NCBI Taxonomy" id="6306"/>
    <lineage>
        <taxon>Eukaryota</taxon>
        <taxon>Metazoa</taxon>
        <taxon>Ecdysozoa</taxon>
        <taxon>Nematoda</taxon>
        <taxon>Chromadorea</taxon>
        <taxon>Rhabditida</taxon>
        <taxon>Tylenchina</taxon>
        <taxon>Tylenchomorpha</taxon>
        <taxon>Tylenchoidea</taxon>
        <taxon>Meloidogynidae</taxon>
        <taxon>Meloidogyninae</taxon>
        <taxon>Meloidogyne</taxon>
        <taxon>Meloidogyne incognita group</taxon>
    </lineage>
</organism>
<evidence type="ECO:0000256" key="1">
    <source>
        <dbReference type="SAM" id="Phobius"/>
    </source>
</evidence>
<protein>
    <submittedName>
        <fullName evidence="3">Candidate secreted effector</fullName>
    </submittedName>
</protein>
<keyword evidence="1" id="KW-0812">Transmembrane</keyword>
<accession>A0A914KU23</accession>
<keyword evidence="2" id="KW-1185">Reference proteome</keyword>
<keyword evidence="1" id="KW-1133">Transmembrane helix</keyword>
<proteinExistence type="predicted"/>
<feature type="transmembrane region" description="Helical" evidence="1">
    <location>
        <begin position="37"/>
        <end position="54"/>
    </location>
</feature>
<evidence type="ECO:0000313" key="2">
    <source>
        <dbReference type="Proteomes" id="UP000887563"/>
    </source>
</evidence>
<feature type="transmembrane region" description="Helical" evidence="1">
    <location>
        <begin position="61"/>
        <end position="79"/>
    </location>
</feature>
<keyword evidence="1" id="KW-0472">Membrane</keyword>